<evidence type="ECO:0000313" key="1">
    <source>
        <dbReference type="EMBL" id="BDG70873.1"/>
    </source>
</evidence>
<evidence type="ECO:0000313" key="2">
    <source>
        <dbReference type="Proteomes" id="UP000831327"/>
    </source>
</evidence>
<protein>
    <submittedName>
        <fullName evidence="1">Uncharacterized protein</fullName>
    </submittedName>
</protein>
<reference evidence="1 2" key="1">
    <citation type="journal article" date="2016" name="Microbes Environ.">
        <title>Phylogenetically diverse aerobic anoxygenic phototrophic bacteria isolated from epilithic biofilms in Tama river, Japan.</title>
        <authorList>
            <person name="Hirose S."/>
            <person name="Matsuura K."/>
            <person name="Haruta S."/>
        </authorList>
    </citation>
    <scope>NUCLEOTIDE SEQUENCE [LARGE SCALE GENOMIC DNA]</scope>
    <source>
        <strain evidence="1 2">S08</strain>
    </source>
</reference>
<sequence>MSRSPFMLILLLVLGAVAVGLLALGAFPPAVAPQAVERALPNDRFSTGR</sequence>
<organism evidence="1 2">
    <name type="scientific">Roseomonas fluvialis</name>
    <dbReference type="NCBI Taxonomy" id="1750527"/>
    <lineage>
        <taxon>Bacteria</taxon>
        <taxon>Pseudomonadati</taxon>
        <taxon>Pseudomonadota</taxon>
        <taxon>Alphaproteobacteria</taxon>
        <taxon>Acetobacterales</taxon>
        <taxon>Roseomonadaceae</taxon>
        <taxon>Roseomonas</taxon>
    </lineage>
</organism>
<name>A0ABM7XZF0_9PROT</name>
<gene>
    <name evidence="1" type="ORF">Rmf_08020</name>
</gene>
<dbReference type="EMBL" id="AP025637">
    <property type="protein sequence ID" value="BDG70873.1"/>
    <property type="molecule type" value="Genomic_DNA"/>
</dbReference>
<proteinExistence type="predicted"/>
<accession>A0ABM7XZF0</accession>
<keyword evidence="2" id="KW-1185">Reference proteome</keyword>
<dbReference type="Proteomes" id="UP000831327">
    <property type="component" value="Chromosome"/>
</dbReference>
<dbReference type="RefSeq" id="WP_244458181.1">
    <property type="nucleotide sequence ID" value="NZ_AP025637.1"/>
</dbReference>